<gene>
    <name evidence="2" type="ORF">ACCI49_00370</name>
</gene>
<accession>A0ABV4NTB5</accession>
<name>A0ABV4NTB5_9GAMM</name>
<comment type="caution">
    <text evidence="2">The sequence shown here is derived from an EMBL/GenBank/DDBJ whole genome shotgun (WGS) entry which is preliminary data.</text>
</comment>
<feature type="region of interest" description="Disordered" evidence="1">
    <location>
        <begin position="193"/>
        <end position="228"/>
    </location>
</feature>
<dbReference type="Proteomes" id="UP001569428">
    <property type="component" value="Unassembled WGS sequence"/>
</dbReference>
<feature type="region of interest" description="Disordered" evidence="1">
    <location>
        <begin position="1"/>
        <end position="25"/>
    </location>
</feature>
<organism evidence="2 3">
    <name type="scientific">Microbulbifer epialgicus</name>
    <dbReference type="NCBI Taxonomy" id="393907"/>
    <lineage>
        <taxon>Bacteria</taxon>
        <taxon>Pseudomonadati</taxon>
        <taxon>Pseudomonadota</taxon>
        <taxon>Gammaproteobacteria</taxon>
        <taxon>Cellvibrionales</taxon>
        <taxon>Microbulbiferaceae</taxon>
        <taxon>Microbulbifer</taxon>
    </lineage>
</organism>
<evidence type="ECO:0000256" key="1">
    <source>
        <dbReference type="SAM" id="MobiDB-lite"/>
    </source>
</evidence>
<reference evidence="2 3" key="1">
    <citation type="submission" date="2024-08" db="EMBL/GenBank/DDBJ databases">
        <authorList>
            <person name="Ishaq N."/>
        </authorList>
    </citation>
    <scope>NUCLEOTIDE SEQUENCE [LARGE SCALE GENOMIC DNA]</scope>
    <source>
        <strain evidence="2 3">DSM 18651</strain>
    </source>
</reference>
<feature type="compositionally biased region" description="Polar residues" evidence="1">
    <location>
        <begin position="219"/>
        <end position="228"/>
    </location>
</feature>
<dbReference type="EMBL" id="JBGMEK010000001">
    <property type="protein sequence ID" value="MFA0809356.1"/>
    <property type="molecule type" value="Genomic_DNA"/>
</dbReference>
<dbReference type="RefSeq" id="WP_371836977.1">
    <property type="nucleotide sequence ID" value="NZ_JBGMEK010000001.1"/>
</dbReference>
<protein>
    <submittedName>
        <fullName evidence="2">Uncharacterized protein</fullName>
    </submittedName>
</protein>
<keyword evidence="3" id="KW-1185">Reference proteome</keyword>
<evidence type="ECO:0000313" key="2">
    <source>
        <dbReference type="EMBL" id="MFA0809356.1"/>
    </source>
</evidence>
<proteinExistence type="predicted"/>
<evidence type="ECO:0000313" key="3">
    <source>
        <dbReference type="Proteomes" id="UP001569428"/>
    </source>
</evidence>
<sequence>MNSPTSSVNIENNGAPTSQNDSSIGSEGKLKALLTAVNSGDFNLVSEKQSLNLEKEKLETGFSGNRVIDGLLKTDDDKAQEKDFTARRLNDISTNGAHTLSDQTLQSEIDDGGRSLDPEKVLIALQGGHVSVEVCQQYFKGKDAEDILSICEDNLVRHNKELGKAVEANASKELADRDVLQRAPIVEKWEEKLRTNDLSQEEPAPKLDSSEPDSAEEVATQNVPNSNQMQQTNLVGAVGHAFGRILNGVFAGVGMAIGASVNALKDDTPALDGQDQLSPRTRFSPAALAANDSLNPSSIESWKKERVDSEFKGLQRDIENQLESIQPPGSMKKEADPTQLIDRVKDRTTRLSEMLRDSQSDTGPLEASIHEWQEKAKKKFNSLSDGDDIQTGYIMDKINAVLDLFRAKDKQPSMALK</sequence>